<dbReference type="InterPro" id="IPR058530">
    <property type="entry name" value="Baseplate_J-like_C"/>
</dbReference>
<dbReference type="Pfam" id="PF26079">
    <property type="entry name" value="Baseplate_J_C"/>
    <property type="match status" value="1"/>
</dbReference>
<dbReference type="InterPro" id="IPR006949">
    <property type="entry name" value="Barrel_Baseplate_J-like"/>
</dbReference>
<dbReference type="EMBL" id="NKFA01000020">
    <property type="protein sequence ID" value="OXI36777.1"/>
    <property type="molecule type" value="Genomic_DNA"/>
</dbReference>
<organism evidence="6 7">
    <name type="scientific">Burkholderia aenigmatica</name>
    <dbReference type="NCBI Taxonomy" id="2015348"/>
    <lineage>
        <taxon>Bacteria</taxon>
        <taxon>Pseudomonadati</taxon>
        <taxon>Pseudomonadota</taxon>
        <taxon>Betaproteobacteria</taxon>
        <taxon>Burkholderiales</taxon>
        <taxon>Burkholderiaceae</taxon>
        <taxon>Burkholderia</taxon>
        <taxon>Burkholderia cepacia complex</taxon>
    </lineage>
</organism>
<dbReference type="RefSeq" id="WP_089451039.1">
    <property type="nucleotide sequence ID" value="NZ_NKFA01000006.1"/>
</dbReference>
<feature type="domain" description="Baseplate protein J-like barrel" evidence="2">
    <location>
        <begin position="89"/>
        <end position="169"/>
    </location>
</feature>
<evidence type="ECO:0000256" key="1">
    <source>
        <dbReference type="ARBA" id="ARBA00038087"/>
    </source>
</evidence>
<dbReference type="InterPro" id="IPR052399">
    <property type="entry name" value="Phage_Baseplate_Assmbl_Protein"/>
</dbReference>
<proteinExistence type="inferred from homology"/>
<evidence type="ECO:0000259" key="3">
    <source>
        <dbReference type="Pfam" id="PF26078"/>
    </source>
</evidence>
<reference evidence="6 7" key="3">
    <citation type="submission" date="2017-08" db="EMBL/GenBank/DDBJ databases">
        <title>WGS of novel Burkholderia cepaca complex species.</title>
        <authorList>
            <person name="Lipuma J."/>
            <person name="Spilker T."/>
        </authorList>
    </citation>
    <scope>NUCLEOTIDE SEQUENCE [LARGE SCALE GENOMIC DNA]</scope>
    <source>
        <strain evidence="6 7">AU17325</strain>
    </source>
</reference>
<comment type="similarity">
    <text evidence="1">Belongs to the Mu gp47/PBSX XkdT family.</text>
</comment>
<sequence>MAAVVKSLDEIRADQLREILNQLPEADTGSDSDYFVRASGVGSAVEGLYAYQQWQTKQIFPDSADPEYLLRHAALYGMSLKPAVAASGTLKVFGTVTTAVPSGLRFNVGALGYTTTSSGAIGADGTTVVTVAANDTGSASNIASPVSVQLMSVPSGLQSQATLLTMTGGLETETYGQLLSRLLDRLRNPPGSGKLSDYRRWALEVPGITAAYVYPHRTAVGHIDVVVVSGNALPSQDEIDAVMLNINLNRPGACRGISVFAPELVVVDHVIQVKLEGVDKDTLKTVITPQFASYYDSLVPGATVVKSKLEGIVSDANGIVDRNFVTPAGNVSTVIDASAVQWARLGLITIEDMA</sequence>
<dbReference type="Pfam" id="PF04865">
    <property type="entry name" value="Baseplate_J"/>
    <property type="match status" value="1"/>
</dbReference>
<evidence type="ECO:0000259" key="2">
    <source>
        <dbReference type="Pfam" id="PF04865"/>
    </source>
</evidence>
<accession>A0A228IU57</accession>
<evidence type="ECO:0000313" key="6">
    <source>
        <dbReference type="EMBL" id="OXI45878.1"/>
    </source>
</evidence>
<name>A0A228IU57_9BURK</name>
<reference evidence="7" key="2">
    <citation type="submission" date="2017-06" db="EMBL/GenBank/DDBJ databases">
        <authorList>
            <person name="LiPuma J."/>
            <person name="Spilker T."/>
        </authorList>
    </citation>
    <scope>NUCLEOTIDE SEQUENCE [LARGE SCALE GENOMIC DNA]</scope>
    <source>
        <strain evidence="7">AU17325</strain>
    </source>
</reference>
<evidence type="ECO:0000313" key="7">
    <source>
        <dbReference type="Proteomes" id="UP000214600"/>
    </source>
</evidence>
<dbReference type="PANTHER" id="PTHR37829:SF3">
    <property type="entry name" value="PROTEIN JAYE-RELATED"/>
    <property type="match status" value="1"/>
</dbReference>
<feature type="domain" description="Baseplate J-like central" evidence="3">
    <location>
        <begin position="192"/>
        <end position="253"/>
    </location>
</feature>
<dbReference type="AlphaFoldDB" id="A0A228IU57"/>
<gene>
    <name evidence="6" type="ORF">CFB84_13650</name>
    <name evidence="5" type="ORF">CFB84_32770</name>
</gene>
<dbReference type="Pfam" id="PF26078">
    <property type="entry name" value="Baseplate_J_M"/>
    <property type="match status" value="1"/>
</dbReference>
<feature type="domain" description="Baseplate J-like C-terminal" evidence="4">
    <location>
        <begin position="272"/>
        <end position="350"/>
    </location>
</feature>
<evidence type="ECO:0000259" key="4">
    <source>
        <dbReference type="Pfam" id="PF26079"/>
    </source>
</evidence>
<dbReference type="PANTHER" id="PTHR37829">
    <property type="entry name" value="PHAGE-LIKE ELEMENT PBSX PROTEIN XKDT"/>
    <property type="match status" value="1"/>
</dbReference>
<dbReference type="InterPro" id="IPR058531">
    <property type="entry name" value="Baseplate_J_M"/>
</dbReference>
<dbReference type="OrthoDB" id="7565172at2"/>
<reference evidence="6" key="1">
    <citation type="submission" date="2017-06" db="EMBL/GenBank/DDBJ databases">
        <authorList>
            <person name="Kim H.J."/>
            <person name="Triplett B.A."/>
        </authorList>
    </citation>
    <scope>NUCLEOTIDE SEQUENCE [LARGE SCALE GENOMIC DNA]</scope>
    <source>
        <strain evidence="6">AU17325</strain>
    </source>
</reference>
<comment type="caution">
    <text evidence="6">The sequence shown here is derived from an EMBL/GenBank/DDBJ whole genome shotgun (WGS) entry which is preliminary data.</text>
</comment>
<protein>
    <submittedName>
        <fullName evidence="6">Phage tail protein</fullName>
    </submittedName>
</protein>
<evidence type="ECO:0000313" key="5">
    <source>
        <dbReference type="EMBL" id="OXI36777.1"/>
    </source>
</evidence>
<dbReference type="EMBL" id="NKFA01000006">
    <property type="protein sequence ID" value="OXI45878.1"/>
    <property type="molecule type" value="Genomic_DNA"/>
</dbReference>
<dbReference type="Proteomes" id="UP000214600">
    <property type="component" value="Unassembled WGS sequence"/>
</dbReference>